<dbReference type="HOGENOM" id="CLU_655698_0_0_1"/>
<dbReference type="InterPro" id="IPR011333">
    <property type="entry name" value="SKP1/BTB/POZ_sf"/>
</dbReference>
<reference evidence="3" key="1">
    <citation type="journal article" date="2015" name="BMC Genomics">
        <title>Genomic and transcriptomic analysis of the endophytic fungus Pestalotiopsis fici reveals its lifestyle and high potential for synthesis of natural products.</title>
        <authorList>
            <person name="Wang X."/>
            <person name="Zhang X."/>
            <person name="Liu L."/>
            <person name="Xiang M."/>
            <person name="Wang W."/>
            <person name="Sun X."/>
            <person name="Che Y."/>
            <person name="Guo L."/>
            <person name="Liu G."/>
            <person name="Guo L."/>
            <person name="Wang C."/>
            <person name="Yin W.B."/>
            <person name="Stadler M."/>
            <person name="Zhang X."/>
            <person name="Liu X."/>
        </authorList>
    </citation>
    <scope>NUCLEOTIDE SEQUENCE [LARGE SCALE GENOMIC DNA]</scope>
    <source>
        <strain evidence="3">W106-1 / CGMCC3.15140</strain>
    </source>
</reference>
<dbReference type="Gene3D" id="3.30.710.10">
    <property type="entry name" value="Potassium Channel Kv1.1, Chain A"/>
    <property type="match status" value="1"/>
</dbReference>
<accession>W3WRH9</accession>
<protein>
    <recommendedName>
        <fullName evidence="4">BTB domain-containing protein</fullName>
    </recommendedName>
</protein>
<gene>
    <name evidence="2" type="ORF">PFICI_11836</name>
</gene>
<keyword evidence="3" id="KW-1185">Reference proteome</keyword>
<evidence type="ECO:0000313" key="3">
    <source>
        <dbReference type="Proteomes" id="UP000030651"/>
    </source>
</evidence>
<dbReference type="AlphaFoldDB" id="W3WRH9"/>
<dbReference type="SUPFAM" id="SSF54695">
    <property type="entry name" value="POZ domain"/>
    <property type="match status" value="1"/>
</dbReference>
<feature type="region of interest" description="Disordered" evidence="1">
    <location>
        <begin position="363"/>
        <end position="384"/>
    </location>
</feature>
<dbReference type="OrthoDB" id="5275938at2759"/>
<name>W3WRH9_PESFW</name>
<dbReference type="STRING" id="1229662.W3WRH9"/>
<proteinExistence type="predicted"/>
<evidence type="ECO:0008006" key="4">
    <source>
        <dbReference type="Google" id="ProtNLM"/>
    </source>
</evidence>
<feature type="compositionally biased region" description="Polar residues" evidence="1">
    <location>
        <begin position="373"/>
        <end position="384"/>
    </location>
</feature>
<dbReference type="KEGG" id="pfy:PFICI_11836"/>
<evidence type="ECO:0000313" key="2">
    <source>
        <dbReference type="EMBL" id="ETS76449.1"/>
    </source>
</evidence>
<dbReference type="RefSeq" id="XP_007838608.1">
    <property type="nucleotide sequence ID" value="XM_007840417.1"/>
</dbReference>
<organism evidence="2 3">
    <name type="scientific">Pestalotiopsis fici (strain W106-1 / CGMCC3.15140)</name>
    <dbReference type="NCBI Taxonomy" id="1229662"/>
    <lineage>
        <taxon>Eukaryota</taxon>
        <taxon>Fungi</taxon>
        <taxon>Dikarya</taxon>
        <taxon>Ascomycota</taxon>
        <taxon>Pezizomycotina</taxon>
        <taxon>Sordariomycetes</taxon>
        <taxon>Xylariomycetidae</taxon>
        <taxon>Amphisphaeriales</taxon>
        <taxon>Sporocadaceae</taxon>
        <taxon>Pestalotiopsis</taxon>
    </lineage>
</organism>
<dbReference type="GeneID" id="19276849"/>
<dbReference type="EMBL" id="KI912117">
    <property type="protein sequence ID" value="ETS76449.1"/>
    <property type="molecule type" value="Genomic_DNA"/>
</dbReference>
<dbReference type="Proteomes" id="UP000030651">
    <property type="component" value="Unassembled WGS sequence"/>
</dbReference>
<dbReference type="InParanoid" id="W3WRH9"/>
<evidence type="ECO:0000256" key="1">
    <source>
        <dbReference type="SAM" id="MobiDB-lite"/>
    </source>
</evidence>
<sequence>MESDEFPDHNDDAPTCTFLCEVPGIVDIDERGDRVLHIGTNKCEIDNDGNHHHTEAMRFRVCSRALSRLSPVLGVLFFGPFLEANQDMVYLPEDDPKAMKILLYIAHGQIDPVYEVADRYPGDEDSHRLLEDLYDIFVVANKYLVTQPLRPWTSSWSSALLPLTRPSSNIKDHCERLEKLLYISSEVGHFEMYNKAFLSLVSHHQNDREMFSTTLEPDGVKDRVFSVRLRLIEETLGALKELIDPFLDDNVEASDYDCSAKGPMTQINCRLHTLAVILRHLKKKSLFPLPEPKDVIESAASLHGRVTKGLWSGPTLHKDCAIRPQLSSALSNAYTVTTSLYLPPAPLFETMSSRATYFGFSQPVEESEAGPNSEPNGLSQDFNYTNEGWGGELSDFHHEADPWGSASSASWMN</sequence>